<dbReference type="InterPro" id="IPR014030">
    <property type="entry name" value="Ketoacyl_synth_N"/>
</dbReference>
<dbReference type="Pfam" id="PF00501">
    <property type="entry name" value="AMP-binding"/>
    <property type="match status" value="1"/>
</dbReference>
<dbReference type="RefSeq" id="WP_092775655.1">
    <property type="nucleotide sequence ID" value="NZ_FOGI01000003.1"/>
</dbReference>
<dbReference type="InterPro" id="IPR020806">
    <property type="entry name" value="PKS_PP-bd"/>
</dbReference>
<dbReference type="InterPro" id="IPR045851">
    <property type="entry name" value="AMP-bd_C_sf"/>
</dbReference>
<evidence type="ECO:0000313" key="13">
    <source>
        <dbReference type="EMBL" id="SER40824.1"/>
    </source>
</evidence>
<dbReference type="Gene3D" id="2.30.38.10">
    <property type="entry name" value="Luciferase, Domain 3"/>
    <property type="match status" value="1"/>
</dbReference>
<dbReference type="InterPro" id="IPR020841">
    <property type="entry name" value="PKS_Beta-ketoAc_synthase_dom"/>
</dbReference>
<dbReference type="SUPFAM" id="SSF55048">
    <property type="entry name" value="Probable ACP-binding domain of malonyl-CoA ACP transacylase"/>
    <property type="match status" value="1"/>
</dbReference>
<dbReference type="Gene3D" id="3.40.50.980">
    <property type="match status" value="2"/>
</dbReference>
<dbReference type="Gene3D" id="3.10.129.10">
    <property type="entry name" value="Hotdog Thioesterase"/>
    <property type="match status" value="1"/>
</dbReference>
<dbReference type="Pfam" id="PF13193">
    <property type="entry name" value="AMP-binding_C"/>
    <property type="match status" value="1"/>
</dbReference>
<dbReference type="Pfam" id="PF16197">
    <property type="entry name" value="KAsynt_C_assoc"/>
    <property type="match status" value="1"/>
</dbReference>
<evidence type="ECO:0000256" key="4">
    <source>
        <dbReference type="ARBA" id="ARBA00022737"/>
    </source>
</evidence>
<dbReference type="InterPro" id="IPR014043">
    <property type="entry name" value="Acyl_transferase_dom"/>
</dbReference>
<dbReference type="GO" id="GO:0005886">
    <property type="term" value="C:plasma membrane"/>
    <property type="evidence" value="ECO:0007669"/>
    <property type="project" value="TreeGrafter"/>
</dbReference>
<dbReference type="GO" id="GO:0004312">
    <property type="term" value="F:fatty acid synthase activity"/>
    <property type="evidence" value="ECO:0007669"/>
    <property type="project" value="TreeGrafter"/>
</dbReference>
<dbReference type="Pfam" id="PF08659">
    <property type="entry name" value="KR"/>
    <property type="match status" value="1"/>
</dbReference>
<evidence type="ECO:0000256" key="6">
    <source>
        <dbReference type="ARBA" id="ARBA00023098"/>
    </source>
</evidence>
<dbReference type="SUPFAM" id="SSF53901">
    <property type="entry name" value="Thiolase-like"/>
    <property type="match status" value="1"/>
</dbReference>
<evidence type="ECO:0000256" key="8">
    <source>
        <dbReference type="ARBA" id="ARBA00023315"/>
    </source>
</evidence>
<dbReference type="InterPro" id="IPR010071">
    <property type="entry name" value="AA_adenyl_dom"/>
</dbReference>
<dbReference type="SMART" id="SM00823">
    <property type="entry name" value="PKS_PP"/>
    <property type="match status" value="2"/>
</dbReference>
<keyword evidence="1" id="KW-0596">Phosphopantetheine</keyword>
<dbReference type="InterPro" id="IPR049900">
    <property type="entry name" value="PKS_mFAS_DH"/>
</dbReference>
<dbReference type="CDD" id="cd00833">
    <property type="entry name" value="PKS"/>
    <property type="match status" value="1"/>
</dbReference>
<dbReference type="SMART" id="SM00822">
    <property type="entry name" value="PKS_KR"/>
    <property type="match status" value="1"/>
</dbReference>
<dbReference type="Gene3D" id="1.10.1200.10">
    <property type="entry name" value="ACP-like"/>
    <property type="match status" value="2"/>
</dbReference>
<keyword evidence="14" id="KW-1185">Reference proteome</keyword>
<dbReference type="Gene3D" id="3.30.300.30">
    <property type="match status" value="1"/>
</dbReference>
<dbReference type="InterPro" id="IPR050091">
    <property type="entry name" value="PKS_NRPS_Biosynth_Enz"/>
</dbReference>
<dbReference type="SMART" id="SM00826">
    <property type="entry name" value="PKS_DH"/>
    <property type="match status" value="1"/>
</dbReference>
<dbReference type="Gene3D" id="3.40.50.720">
    <property type="entry name" value="NAD(P)-binding Rossmann-like Domain"/>
    <property type="match status" value="1"/>
</dbReference>
<dbReference type="InterPro" id="IPR006162">
    <property type="entry name" value="Ppantetheine_attach_site"/>
</dbReference>
<keyword evidence="7" id="KW-0511">Multifunctional enzyme</keyword>
<dbReference type="Pfam" id="PF21089">
    <property type="entry name" value="PKS_DH_N"/>
    <property type="match status" value="1"/>
</dbReference>
<accession>A0A1H9NXQ5</accession>
<dbReference type="Gene3D" id="3.40.47.10">
    <property type="match status" value="1"/>
</dbReference>
<proteinExistence type="predicted"/>
<dbReference type="InterPro" id="IPR016039">
    <property type="entry name" value="Thiolase-like"/>
</dbReference>
<dbReference type="NCBIfam" id="TIGR01733">
    <property type="entry name" value="AA-adenyl-dom"/>
    <property type="match status" value="1"/>
</dbReference>
<reference evidence="14" key="1">
    <citation type="submission" date="2016-10" db="EMBL/GenBank/DDBJ databases">
        <authorList>
            <person name="Varghese N."/>
            <person name="Submissions S."/>
        </authorList>
    </citation>
    <scope>NUCLEOTIDE SEQUENCE [LARGE SCALE GENOMIC DNA]</scope>
    <source>
        <strain evidence="14">DSM 44260</strain>
    </source>
</reference>
<evidence type="ECO:0000256" key="9">
    <source>
        <dbReference type="PROSITE-ProRule" id="PRU01363"/>
    </source>
</evidence>
<dbReference type="InterPro" id="IPR057326">
    <property type="entry name" value="KR_dom"/>
</dbReference>
<evidence type="ECO:0000256" key="1">
    <source>
        <dbReference type="ARBA" id="ARBA00022450"/>
    </source>
</evidence>
<evidence type="ECO:0000259" key="10">
    <source>
        <dbReference type="PROSITE" id="PS50075"/>
    </source>
</evidence>
<dbReference type="Pfam" id="PF00698">
    <property type="entry name" value="Acyl_transf_1"/>
    <property type="match status" value="1"/>
</dbReference>
<dbReference type="PANTHER" id="PTHR43775">
    <property type="entry name" value="FATTY ACID SYNTHASE"/>
    <property type="match status" value="1"/>
</dbReference>
<evidence type="ECO:0000256" key="7">
    <source>
        <dbReference type="ARBA" id="ARBA00023268"/>
    </source>
</evidence>
<evidence type="ECO:0000256" key="3">
    <source>
        <dbReference type="ARBA" id="ARBA00022679"/>
    </source>
</evidence>
<evidence type="ECO:0000259" key="11">
    <source>
        <dbReference type="PROSITE" id="PS52004"/>
    </source>
</evidence>
<gene>
    <name evidence="13" type="ORF">SAMN04487818_103195</name>
</gene>
<dbReference type="InterPro" id="IPR049551">
    <property type="entry name" value="PKS_DH_C"/>
</dbReference>
<dbReference type="FunFam" id="3.40.47.10:FF:000042">
    <property type="entry name" value="Polyketide synthase Pks13"/>
    <property type="match status" value="1"/>
</dbReference>
<dbReference type="SUPFAM" id="SSF47336">
    <property type="entry name" value="ACP-like"/>
    <property type="match status" value="2"/>
</dbReference>
<dbReference type="PROSITE" id="PS52004">
    <property type="entry name" value="KS3_2"/>
    <property type="match status" value="1"/>
</dbReference>
<dbReference type="PANTHER" id="PTHR43775:SF51">
    <property type="entry name" value="INACTIVE PHENOLPHTHIOCEROL SYNTHESIS POLYKETIDE SYNTHASE TYPE I PKS1-RELATED"/>
    <property type="match status" value="1"/>
</dbReference>
<dbReference type="STRING" id="155974.SAMN04487818_103195"/>
<evidence type="ECO:0000259" key="12">
    <source>
        <dbReference type="PROSITE" id="PS52019"/>
    </source>
</evidence>
<dbReference type="InterPro" id="IPR036736">
    <property type="entry name" value="ACP-like_sf"/>
</dbReference>
<dbReference type="GO" id="GO:0031177">
    <property type="term" value="F:phosphopantetheine binding"/>
    <property type="evidence" value="ECO:0007669"/>
    <property type="project" value="InterPro"/>
</dbReference>
<evidence type="ECO:0000256" key="2">
    <source>
        <dbReference type="ARBA" id="ARBA00022553"/>
    </source>
</evidence>
<feature type="domain" description="Carrier" evidence="10">
    <location>
        <begin position="2173"/>
        <end position="2253"/>
    </location>
</feature>
<dbReference type="SMART" id="SM00825">
    <property type="entry name" value="PKS_KS"/>
    <property type="match status" value="1"/>
</dbReference>
<evidence type="ECO:0000256" key="5">
    <source>
        <dbReference type="ARBA" id="ARBA00022832"/>
    </source>
</evidence>
<dbReference type="PROSITE" id="PS00012">
    <property type="entry name" value="PHOSPHOPANTETHEINE"/>
    <property type="match status" value="1"/>
</dbReference>
<keyword evidence="6" id="KW-0443">Lipid metabolism</keyword>
<dbReference type="InterPro" id="IPR036291">
    <property type="entry name" value="NAD(P)-bd_dom_sf"/>
</dbReference>
<dbReference type="SUPFAM" id="SSF56801">
    <property type="entry name" value="Acetyl-CoA synthetase-like"/>
    <property type="match status" value="1"/>
</dbReference>
<keyword evidence="8" id="KW-0012">Acyltransferase</keyword>
<feature type="domain" description="PKS/mFAS DH" evidence="12">
    <location>
        <begin position="1460"/>
        <end position="1742"/>
    </location>
</feature>
<dbReference type="SUPFAM" id="SSF52151">
    <property type="entry name" value="FabD/lysophospholipase-like"/>
    <property type="match status" value="1"/>
</dbReference>
<dbReference type="GO" id="GO:0071770">
    <property type="term" value="P:DIM/DIP cell wall layer assembly"/>
    <property type="evidence" value="ECO:0007669"/>
    <property type="project" value="TreeGrafter"/>
</dbReference>
<dbReference type="Gene3D" id="3.30.70.3290">
    <property type="match status" value="1"/>
</dbReference>
<feature type="region of interest" description="N-terminal hotdog fold" evidence="9">
    <location>
        <begin position="1460"/>
        <end position="1584"/>
    </location>
</feature>
<keyword evidence="3" id="KW-0808">Transferase</keyword>
<protein>
    <submittedName>
        <fullName evidence="13">Amino acid adenylation domain-containing protein</fullName>
    </submittedName>
</protein>
<dbReference type="Gene3D" id="3.10.129.120">
    <property type="match status" value="1"/>
</dbReference>
<dbReference type="SUPFAM" id="SSF51735">
    <property type="entry name" value="NAD(P)-binding Rossmann-fold domains"/>
    <property type="match status" value="2"/>
</dbReference>
<dbReference type="GO" id="GO:0006633">
    <property type="term" value="P:fatty acid biosynthetic process"/>
    <property type="evidence" value="ECO:0007669"/>
    <property type="project" value="InterPro"/>
</dbReference>
<dbReference type="PROSITE" id="PS00606">
    <property type="entry name" value="KS3_1"/>
    <property type="match status" value="1"/>
</dbReference>
<dbReference type="Proteomes" id="UP000199051">
    <property type="component" value="Unassembled WGS sequence"/>
</dbReference>
<dbReference type="InterPro" id="IPR016036">
    <property type="entry name" value="Malonyl_transacylase_ACP-bd"/>
</dbReference>
<dbReference type="InterPro" id="IPR016035">
    <property type="entry name" value="Acyl_Trfase/lysoPLipase"/>
</dbReference>
<dbReference type="InterPro" id="IPR020807">
    <property type="entry name" value="PKS_DH"/>
</dbReference>
<dbReference type="Pfam" id="PF02801">
    <property type="entry name" value="Ketoacyl-synt_C"/>
    <property type="match status" value="1"/>
</dbReference>
<dbReference type="EMBL" id="FOGI01000003">
    <property type="protein sequence ID" value="SER40824.1"/>
    <property type="molecule type" value="Genomic_DNA"/>
</dbReference>
<keyword evidence="5" id="KW-0276">Fatty acid metabolism</keyword>
<dbReference type="PROSITE" id="PS52019">
    <property type="entry name" value="PKS_MFAS_DH"/>
    <property type="match status" value="1"/>
</dbReference>
<dbReference type="InterPro" id="IPR018201">
    <property type="entry name" value="Ketoacyl_synth_AS"/>
</dbReference>
<dbReference type="InterPro" id="IPR049552">
    <property type="entry name" value="PKS_DH_N"/>
</dbReference>
<evidence type="ECO:0000313" key="14">
    <source>
        <dbReference type="Proteomes" id="UP000199051"/>
    </source>
</evidence>
<feature type="domain" description="Carrier" evidence="10">
    <location>
        <begin position="517"/>
        <end position="592"/>
    </location>
</feature>
<dbReference type="InterPro" id="IPR001227">
    <property type="entry name" value="Ac_transferase_dom_sf"/>
</dbReference>
<dbReference type="SMART" id="SM00827">
    <property type="entry name" value="PKS_AT"/>
    <property type="match status" value="1"/>
</dbReference>
<keyword evidence="2" id="KW-0597">Phosphoprotein</keyword>
<dbReference type="Gene3D" id="3.40.366.10">
    <property type="entry name" value="Malonyl-Coenzyme A Acyl Carrier Protein, domain 2"/>
    <property type="match status" value="1"/>
</dbReference>
<dbReference type="Pfam" id="PF00550">
    <property type="entry name" value="PP-binding"/>
    <property type="match status" value="2"/>
</dbReference>
<feature type="region of interest" description="C-terminal hotdog fold" evidence="9">
    <location>
        <begin position="1597"/>
        <end position="1742"/>
    </location>
</feature>
<dbReference type="InterPro" id="IPR000873">
    <property type="entry name" value="AMP-dep_synth/lig_dom"/>
</dbReference>
<sequence length="2280" mass="244696">MDDRAAVPVITVHGLVERVLTERPAGPVAVVQGNRQVSYPELDRMAQQVSSWLLRTGVGPGSLVALHLRRGPELFAAMLGVLKAGACYVPMDVEDPVERLRAIAEDADIAVLVTDGARPVPFPATTLVLDDTWQEQDNPGQHERAPVQVDPDSPAYAVFTSGSTGRPKGVPMTHRSLVNLLWWHERTRPGANQSRTAQVCAVSFDFSFHEVFATLCFGGTLVVADEQTRRDPFALAEFLERQGIERLFAPVTTLTQLADAAAGRPGALAIRDVVTTGERLRVTPALREFFGRTTGGKLHNHYGATEFQDATTHTLDGDPATWPATVPIGRPITGVEVHVLDGDLRPVPEGELYVGGVGVASGYLNRPEETTQRFLDNPFGPGRLYRTGDLARILPDGTVDHLGRADDQVKIHGARVEPGEVEAVLESDPRVREAVVLAQEVAGVRRLVAHVVITGEYDETLPRRLHRVVSARLPRYMVPEAYEQLAAMPRTASGKTDRRALIPPEEFERLSDDPVVAARTPTERVLSAAWREVLGLDEVSTTDNFFDIGGTSLHLVALRQAITDRTGAPFPLVDLFGNPTIRALAAHLDRDNPAPTPRRRARHTQGDIAIIGMAGRFPGAGDVEAFWRDLVAGVESITGFDDLGEVDPALRDHPDHVRAAAVLPGVDRFDAAFFDINAREAAATDPQHRIFLECAWEAFEDAGHRPGPDHGAVGVFAGSSLSTYLVNNITPGAGGPFVEADLAQFQAKLGNDRNYLPTRVSYKLDLRGPSVAVQTACSTSLVAVHLACQSLRSGESDMALAGGVSVIVPQHGGYLYEEGMVRSRDGHCRAFDARADGTLFGNGCGVVLLKPLAAALADGDRVIAVVKGSAVNNDGSAKVGFTAPSVQRQAEVVADALADAGVPAGSVGYVEAHGTGTAIGDPIEVAALNTAFQVDGPLPENSCVLGSVKSNIGHLDEAAGIAGLVKAALAVERGTVPPTVHFTEPNPEIDFGAGPFFVSAEATPWPEWSGVRRAGVSSFGMGGTNCHVVLEQAPERPEVPGTPGPHLLAVSARTPEALRELVSRYGDHLAEHDLALSDVCATAATGRHVFGHRFAAVVDSRDDARQALESFVEERRRSKVAFLFSGQGSQYPGMGRALYEEQPVFREAFDECAVLLSGMFDLHEVLADDRVNETAHAQPALFAVEYALAKLWLSLGVRPDVLIGHSVGEFVAAHLAGVFSLMHAVILVAHRGRLMQELDAPGRMVSVAADEATVAELVAQHAGVSIAAVNGPTATVISGAGTEVEAIRAELDQRGVRTKELVVSHAFHSPLMQPMVERFAEIAAGVTYHQPTIPVVATSSGDIATPEYWVDHVLNTVRFGDGVRTLVESGVDVFIEVSAKPTLLSHVDADALLVPTLRPEREREQLLRGARDLFTAGIDIDLAGLFHGEHRKVALPTYPWQRERHWIDPPAAQAPPVEGRPLIGQRLDIADSDDIRFQATTGPRTLSWLGDHRVFQSIVMPGVAFLETGLAAHHEAFGGEGAVVRDFFVHRAMPFADENTARQVQIALIPEGGEHRLRVHSRAPGDPQWTLHASGITATPAAPLDVEPLSQVRSRFTAEIPVEEIYQGEREREIDLGPLFWATERLWRDGTRCLSEIALPAALRDETEHRVHPVLLEACFLALTVTYPEKYGRRTYVPVGVERLTLHSKVGTRAWCHARLRPSDSETPETLHGDVDLFDADGTLVLTMRGVLLKLATRRAMLGAEVWRDWLYATEWVAAPACPPSGERPLVITGGEFADLGDTGELTPGRTVVVCLPAESTSTDPADLVTPLLRLVREVGDVGSKLVLVTRGAQQAGTRKVTNPAQAALWGLGRVIALEHPDLDLTLVDLDPDGPTDVLAHELSSEESQVAYQGSTRYVARLSRATAPATAPAISPGATYLITGGLGGLGLETARLLHRLGARRLALVGRSAPSPDAEKVVGELRDAGVEVRIAQVDVTDPVALEVFLGELDTLRGVFHLAGVLDDGVLVQQTPERFRTVLGPKADAAWHLHRLTEGLDHFVLFSSISSALGSPGQGNYATANAFLDGLAEYRRGLGLPALAVQWGSWADTGMSARLGLNDKLTSLGEGVIPTEDGLSALGALLGTNGVRAVLPIDWPKFLSHQINVPPVLARFQLKTTKPADRSFRQELDAAPEDKRRDLLAAEVREQVVRSIGTDNGLGPDVGFFSLGLDSLSSIELRNRLQAAVGEPLGQTVVFDYPTLSGLTDHLVTVLGLDEPAHDTEDVARLLAAKLGLIGGGS</sequence>
<dbReference type="InterPro" id="IPR025110">
    <property type="entry name" value="AMP-bd_C"/>
</dbReference>
<organism evidence="13 14">
    <name type="scientific">Actinokineospora terrae</name>
    <dbReference type="NCBI Taxonomy" id="155974"/>
    <lineage>
        <taxon>Bacteria</taxon>
        <taxon>Bacillati</taxon>
        <taxon>Actinomycetota</taxon>
        <taxon>Actinomycetes</taxon>
        <taxon>Pseudonocardiales</taxon>
        <taxon>Pseudonocardiaceae</taxon>
        <taxon>Actinokineospora</taxon>
    </lineage>
</organism>
<dbReference type="Pfam" id="PF14765">
    <property type="entry name" value="PS-DH"/>
    <property type="match status" value="1"/>
</dbReference>
<dbReference type="InterPro" id="IPR013968">
    <property type="entry name" value="PKS_KR"/>
</dbReference>
<dbReference type="CDD" id="cd08955">
    <property type="entry name" value="KR_2_FAS_SDR_x"/>
    <property type="match status" value="1"/>
</dbReference>
<dbReference type="GO" id="GO:0004315">
    <property type="term" value="F:3-oxoacyl-[acyl-carrier-protein] synthase activity"/>
    <property type="evidence" value="ECO:0007669"/>
    <property type="project" value="InterPro"/>
</dbReference>
<dbReference type="Pfam" id="PF00109">
    <property type="entry name" value="ketoacyl-synt"/>
    <property type="match status" value="1"/>
</dbReference>
<dbReference type="InterPro" id="IPR009081">
    <property type="entry name" value="PP-bd_ACP"/>
</dbReference>
<name>A0A1H9NXQ5_9PSEU</name>
<comment type="caution">
    <text evidence="9">Lacks conserved residue(s) required for the propagation of feature annotation.</text>
</comment>
<feature type="domain" description="Ketosynthase family 3 (KS3)" evidence="11">
    <location>
        <begin position="605"/>
        <end position="1032"/>
    </location>
</feature>
<dbReference type="PROSITE" id="PS50075">
    <property type="entry name" value="CARRIER"/>
    <property type="match status" value="2"/>
</dbReference>
<dbReference type="InterPro" id="IPR032821">
    <property type="entry name" value="PKS_assoc"/>
</dbReference>
<dbReference type="GO" id="GO:0005737">
    <property type="term" value="C:cytoplasm"/>
    <property type="evidence" value="ECO:0007669"/>
    <property type="project" value="TreeGrafter"/>
</dbReference>
<dbReference type="InterPro" id="IPR014031">
    <property type="entry name" value="Ketoacyl_synth_C"/>
</dbReference>
<keyword evidence="4" id="KW-0677">Repeat</keyword>